<reference evidence="1" key="2">
    <citation type="journal article" date="2015" name="Fish Shellfish Immunol.">
        <title>Early steps in the European eel (Anguilla anguilla)-Vibrio vulnificus interaction in the gills: Role of the RtxA13 toxin.</title>
        <authorList>
            <person name="Callol A."/>
            <person name="Pajuelo D."/>
            <person name="Ebbesson L."/>
            <person name="Teles M."/>
            <person name="MacKenzie S."/>
            <person name="Amaro C."/>
        </authorList>
    </citation>
    <scope>NUCLEOTIDE SEQUENCE</scope>
</reference>
<accession>A0A0E9XX16</accession>
<sequence>MSLTHWREMSSTIHP</sequence>
<proteinExistence type="predicted"/>
<reference evidence="1" key="1">
    <citation type="submission" date="2014-11" db="EMBL/GenBank/DDBJ databases">
        <authorList>
            <person name="Amaro Gonzalez C."/>
        </authorList>
    </citation>
    <scope>NUCLEOTIDE SEQUENCE</scope>
</reference>
<evidence type="ECO:0000313" key="1">
    <source>
        <dbReference type="EMBL" id="JAI07248.1"/>
    </source>
</evidence>
<protein>
    <submittedName>
        <fullName evidence="1">Uncharacterized protein</fullName>
    </submittedName>
</protein>
<dbReference type="EMBL" id="GBXM01001330">
    <property type="protein sequence ID" value="JAI07248.1"/>
    <property type="molecule type" value="Transcribed_RNA"/>
</dbReference>
<name>A0A0E9XX16_ANGAN</name>
<organism evidence="1">
    <name type="scientific">Anguilla anguilla</name>
    <name type="common">European freshwater eel</name>
    <name type="synonym">Muraena anguilla</name>
    <dbReference type="NCBI Taxonomy" id="7936"/>
    <lineage>
        <taxon>Eukaryota</taxon>
        <taxon>Metazoa</taxon>
        <taxon>Chordata</taxon>
        <taxon>Craniata</taxon>
        <taxon>Vertebrata</taxon>
        <taxon>Euteleostomi</taxon>
        <taxon>Actinopterygii</taxon>
        <taxon>Neopterygii</taxon>
        <taxon>Teleostei</taxon>
        <taxon>Anguilliformes</taxon>
        <taxon>Anguillidae</taxon>
        <taxon>Anguilla</taxon>
    </lineage>
</organism>